<evidence type="ECO:0000313" key="2">
    <source>
        <dbReference type="EMBL" id="OVF10478.1"/>
    </source>
</evidence>
<dbReference type="KEGG" id="clus:A9F13_02g02981"/>
<dbReference type="AlphaFoldDB" id="A0AA91Q3C6"/>
<dbReference type="GO" id="GO:1902600">
    <property type="term" value="P:proton transmembrane transport"/>
    <property type="evidence" value="ECO:0007669"/>
    <property type="project" value="TreeGrafter"/>
</dbReference>
<feature type="region of interest" description="Disordered" evidence="1">
    <location>
        <begin position="26"/>
        <end position="55"/>
    </location>
</feature>
<sequence>MFSRNLALAPGRSLLPLRSTARHFSRSGYVSQNAKPEATSPTAQDGATGEKHPSPLDHDSLYVLSVPITTHVSYIYCNHKSALLGTSQMARLPQIVKLENKLVNVVTKGWDKLTNSKSNINRTIVRWVRRLLSTVPYTENCLRSFPSKSSMIREINDEHLASLPRAVVTSDIGKGTVSLDQLKPIPVYHPRFQEPQAILDQMHRFRDSLGARHRKLAIWCAIGIPLTLPFALVPVVPNVPGFYIAYRLYCHVKALMGVNNLSYLLESDDGGDAVEDTQHLTFRALPELDTPYLVDATFKKVRAQDAEENEQILLTPATLDRLVDELGIPALRTDLHRALAQESARIEDSLAQDPVE</sequence>
<proteinExistence type="predicted"/>
<dbReference type="Proteomes" id="UP000195602">
    <property type="component" value="Unassembled WGS sequence"/>
</dbReference>
<evidence type="ECO:0000313" key="3">
    <source>
        <dbReference type="Proteomes" id="UP000195602"/>
    </source>
</evidence>
<name>A0AA91Q3C6_CLALS</name>
<accession>A0AA91Q3C6</accession>
<dbReference type="InterPro" id="IPR018786">
    <property type="entry name" value="Mit_KHE1"/>
</dbReference>
<evidence type="ECO:0000256" key="1">
    <source>
        <dbReference type="SAM" id="MobiDB-lite"/>
    </source>
</evidence>
<dbReference type="PANTHER" id="PTHR28062">
    <property type="entry name" value="K+-H+ EXCHANGE-LIKE PROTEIN"/>
    <property type="match status" value="1"/>
</dbReference>
<dbReference type="GO" id="GO:0005743">
    <property type="term" value="C:mitochondrial inner membrane"/>
    <property type="evidence" value="ECO:0007669"/>
    <property type="project" value="TreeGrafter"/>
</dbReference>
<dbReference type="GO" id="GO:0006813">
    <property type="term" value="P:potassium ion transport"/>
    <property type="evidence" value="ECO:0007669"/>
    <property type="project" value="TreeGrafter"/>
</dbReference>
<dbReference type="EMBL" id="LYUB02000002">
    <property type="protein sequence ID" value="OVF10478.1"/>
    <property type="molecule type" value="Genomic_DNA"/>
</dbReference>
<comment type="caution">
    <text evidence="2">The sequence shown here is derived from an EMBL/GenBank/DDBJ whole genome shotgun (WGS) entry which is preliminary data.</text>
</comment>
<organism evidence="2 3">
    <name type="scientific">Clavispora lusitaniae</name>
    <name type="common">Candida lusitaniae</name>
    <dbReference type="NCBI Taxonomy" id="36911"/>
    <lineage>
        <taxon>Eukaryota</taxon>
        <taxon>Fungi</taxon>
        <taxon>Dikarya</taxon>
        <taxon>Ascomycota</taxon>
        <taxon>Saccharomycotina</taxon>
        <taxon>Pichiomycetes</taxon>
        <taxon>Metschnikowiaceae</taxon>
        <taxon>Clavispora</taxon>
    </lineage>
</organism>
<feature type="compositionally biased region" description="Polar residues" evidence="1">
    <location>
        <begin position="28"/>
        <end position="45"/>
    </location>
</feature>
<reference evidence="2 3" key="1">
    <citation type="submission" date="2017-04" db="EMBL/GenBank/DDBJ databases">
        <title>Draft genome of the yeast Clavispora lusitaniae type strain CBS 6936.</title>
        <authorList>
            <person name="Durrens P."/>
            <person name="Klopp C."/>
            <person name="Biteau N."/>
            <person name="Fitton-Ouhabi V."/>
            <person name="Dementhon K."/>
            <person name="Accoceberry I."/>
            <person name="Sherman D.J."/>
            <person name="Noel T."/>
        </authorList>
    </citation>
    <scope>NUCLEOTIDE SEQUENCE [LARGE SCALE GENOMIC DNA]</scope>
    <source>
        <strain evidence="2 3">CBS 6936</strain>
    </source>
</reference>
<gene>
    <name evidence="2" type="ORF">A9F13_02g02981</name>
</gene>
<dbReference type="Pfam" id="PF10173">
    <property type="entry name" value="Mit_KHE1"/>
    <property type="match status" value="1"/>
</dbReference>
<protein>
    <submittedName>
        <fullName evidence="2">Uncharacterized protein</fullName>
    </submittedName>
</protein>
<dbReference type="PANTHER" id="PTHR28062:SF1">
    <property type="entry name" value="TRANSMEMBRANE PROTEIN"/>
    <property type="match status" value="1"/>
</dbReference>